<evidence type="ECO:0000313" key="2">
    <source>
        <dbReference type="Proteomes" id="UP000571017"/>
    </source>
</evidence>
<accession>A0A838CTX7</accession>
<gene>
    <name evidence="1" type="ORF">H0266_10795</name>
</gene>
<dbReference type="RefSeq" id="WP_181472398.1">
    <property type="nucleotide sequence ID" value="NZ_JACEFG010000002.1"/>
</dbReference>
<dbReference type="AlphaFoldDB" id="A0A838CTX7"/>
<protein>
    <submittedName>
        <fullName evidence="1">Uncharacterized protein</fullName>
    </submittedName>
</protein>
<comment type="caution">
    <text evidence="1">The sequence shown here is derived from an EMBL/GenBank/DDBJ whole genome shotgun (WGS) entry which is preliminary data.</text>
</comment>
<proteinExistence type="predicted"/>
<dbReference type="EMBL" id="JACEFG010000002">
    <property type="protein sequence ID" value="MBA2175381.1"/>
    <property type="molecule type" value="Genomic_DNA"/>
</dbReference>
<name>A0A838CTX7_9BACI</name>
<sequence length="50" mass="5796">MSHNGHGTITYKHNVEETLRSANLYTWKLKYSDDKRFSLLLKMGQLVAAK</sequence>
<dbReference type="Proteomes" id="UP000571017">
    <property type="component" value="Unassembled WGS sequence"/>
</dbReference>
<reference evidence="1 2" key="1">
    <citation type="journal article" date="2004" name="Extremophiles">
        <title>Halobacillus locisalis sp. nov., a halophilic bacterium isolated from a marine solar saltern of the Yellow Sea in Korea.</title>
        <authorList>
            <person name="Yoon J.H."/>
            <person name="Kang K.H."/>
            <person name="Oh T.K."/>
            <person name="Park Y.H."/>
        </authorList>
    </citation>
    <scope>NUCLEOTIDE SEQUENCE [LARGE SCALE GENOMIC DNA]</scope>
    <source>
        <strain evidence="1 2">KCTC 3788</strain>
    </source>
</reference>
<evidence type="ECO:0000313" key="1">
    <source>
        <dbReference type="EMBL" id="MBA2175381.1"/>
    </source>
</evidence>
<keyword evidence="2" id="KW-1185">Reference proteome</keyword>
<organism evidence="1 2">
    <name type="scientific">Halobacillus locisalis</name>
    <dbReference type="NCBI Taxonomy" id="220753"/>
    <lineage>
        <taxon>Bacteria</taxon>
        <taxon>Bacillati</taxon>
        <taxon>Bacillota</taxon>
        <taxon>Bacilli</taxon>
        <taxon>Bacillales</taxon>
        <taxon>Bacillaceae</taxon>
        <taxon>Halobacillus</taxon>
    </lineage>
</organism>